<evidence type="ECO:0000313" key="3">
    <source>
        <dbReference type="Proteomes" id="UP000283509"/>
    </source>
</evidence>
<evidence type="ECO:0000256" key="1">
    <source>
        <dbReference type="SAM" id="MobiDB-lite"/>
    </source>
</evidence>
<organism evidence="2 3">
    <name type="scientific">Penaeus vannamei</name>
    <name type="common">Whiteleg shrimp</name>
    <name type="synonym">Litopenaeus vannamei</name>
    <dbReference type="NCBI Taxonomy" id="6689"/>
    <lineage>
        <taxon>Eukaryota</taxon>
        <taxon>Metazoa</taxon>
        <taxon>Ecdysozoa</taxon>
        <taxon>Arthropoda</taxon>
        <taxon>Crustacea</taxon>
        <taxon>Multicrustacea</taxon>
        <taxon>Malacostraca</taxon>
        <taxon>Eumalacostraca</taxon>
        <taxon>Eucarida</taxon>
        <taxon>Decapoda</taxon>
        <taxon>Dendrobranchiata</taxon>
        <taxon>Penaeoidea</taxon>
        <taxon>Penaeidae</taxon>
        <taxon>Penaeus</taxon>
    </lineage>
</organism>
<sequence>MVNFCFPFLLFFLYFLTFSRSYFFSFCSLSSSPLHRFFLSHLILFHSSSIPYSPFPFLQSLPRRFPPPLLSSLLSFYHLFPSLLHSSYSLSLIPTPHSLFTCFFSYPILYPPPLPFPPFRPSYSLRLFSYSPARLLQLLLLYSNFPYSNSLLLISFCSSFRLYSHQLLLLRIEEEDLILIFQSPFAFLNLSFSLSFLVRFLPHFPILSPHFFRGLSSSSFFNFVFPSSLLISSSSSFSSSSSSLSYCLSPFPLPPPSHLYPPHFPIVSPHQPSRPPSSPSSFPVLLSSFPILSFSSIFPPSFSLPSLPTLLSHPIISFFLPRFPISLAPSFLQPRFPVSLAPSFLLPNFRLLRPFLPPTSPFFLLPRFPVSLAPSFLQPRFPVSLAPSFLQPRFPVSLPLPSSNQDFPSPSPFLPPTKISRLLALPSSNQDFPSPSPPSPTKISVPISYKIFRLLAPSFLLPRFPVSLAPSFLQPRFPLFLQPRSSRLLAPSFLLQDFPLPPSFLHQDFPSPSPLPSSNQDFPSPSPLPSSNQDFPSPSPLPSSYQDFPSPSPFLPPTKISRLPRPFLLLPDPPRFPVSSPLFLQPRFPVSLALPSSNQFPFPRPFFLQTRFPSPSPSFLQPRFPSPSPLPSSNQDFPSPSPLPSSYQDFPSPSPLPSSNQDFPSPSPFLPPTKIPVSLPFLPPTKISHFPLPRPFFLQPRFPSPPSTFPSLHQISPSPSPLPLLQDSRLLAPSFLQPRFPFPRPFLPPTKIFPIPLLPSSNKISRSLAPSFLQPNFRLLAPSFPPTKISRLPRPFLPPTKISFLQPNFPFPRPSFLLQISSPRPFLLNQNFSSPSPLPSTLFCSLRKTSFLALIPPTSLAPLDP</sequence>
<reference evidence="2 3" key="2">
    <citation type="submission" date="2019-01" db="EMBL/GenBank/DDBJ databases">
        <title>The decoding of complex shrimp genome reveals the adaptation for benthos swimmer, frequently molting mechanism and breeding impact on genome.</title>
        <authorList>
            <person name="Sun Y."/>
            <person name="Gao Y."/>
            <person name="Yu Y."/>
        </authorList>
    </citation>
    <scope>NUCLEOTIDE SEQUENCE [LARGE SCALE GENOMIC DNA]</scope>
    <source>
        <tissue evidence="2">Muscle</tissue>
    </source>
</reference>
<feature type="region of interest" description="Disordered" evidence="1">
    <location>
        <begin position="509"/>
        <end position="548"/>
    </location>
</feature>
<feature type="compositionally biased region" description="Polar residues" evidence="1">
    <location>
        <begin position="516"/>
        <end position="548"/>
    </location>
</feature>
<gene>
    <name evidence="2" type="ORF">C7M84_018255</name>
</gene>
<reference evidence="2 3" key="1">
    <citation type="submission" date="2018-04" db="EMBL/GenBank/DDBJ databases">
        <authorList>
            <person name="Zhang X."/>
            <person name="Yuan J."/>
            <person name="Li F."/>
            <person name="Xiang J."/>
        </authorList>
    </citation>
    <scope>NUCLEOTIDE SEQUENCE [LARGE SCALE GENOMIC DNA]</scope>
    <source>
        <tissue evidence="2">Muscle</tissue>
    </source>
</reference>
<protein>
    <submittedName>
        <fullName evidence="2">Uncharacterized protein</fullName>
    </submittedName>
</protein>
<dbReference type="EMBL" id="QCYY01003367">
    <property type="protein sequence ID" value="ROT63830.1"/>
    <property type="molecule type" value="Genomic_DNA"/>
</dbReference>
<feature type="region of interest" description="Disordered" evidence="1">
    <location>
        <begin position="617"/>
        <end position="667"/>
    </location>
</feature>
<dbReference type="AlphaFoldDB" id="A0A423SHV2"/>
<accession>A0A423SHV2</accession>
<feature type="compositionally biased region" description="Polar residues" evidence="1">
    <location>
        <begin position="634"/>
        <end position="664"/>
    </location>
</feature>
<comment type="caution">
    <text evidence="2">The sequence shown here is derived from an EMBL/GenBank/DDBJ whole genome shotgun (WGS) entry which is preliminary data.</text>
</comment>
<name>A0A423SHV2_PENVA</name>
<proteinExistence type="predicted"/>
<evidence type="ECO:0000313" key="2">
    <source>
        <dbReference type="EMBL" id="ROT63830.1"/>
    </source>
</evidence>
<dbReference type="Proteomes" id="UP000283509">
    <property type="component" value="Unassembled WGS sequence"/>
</dbReference>
<keyword evidence="3" id="KW-1185">Reference proteome</keyword>